<dbReference type="GO" id="GO:0015204">
    <property type="term" value="F:urea transmembrane transporter activity"/>
    <property type="evidence" value="ECO:0007669"/>
    <property type="project" value="InterPro"/>
</dbReference>
<dbReference type="AlphaFoldDB" id="A0A1E3BCE0"/>
<keyword evidence="4 8" id="KW-0812">Transmembrane</keyword>
<dbReference type="InterPro" id="IPR038377">
    <property type="entry name" value="Na/Glc_symporter_sf"/>
</dbReference>
<dbReference type="EMBL" id="JXNT01000005">
    <property type="protein sequence ID" value="ODM18632.1"/>
    <property type="molecule type" value="Genomic_DNA"/>
</dbReference>
<evidence type="ECO:0000256" key="3">
    <source>
        <dbReference type="ARBA" id="ARBA00022448"/>
    </source>
</evidence>
<feature type="transmembrane region" description="Helical" evidence="8">
    <location>
        <begin position="130"/>
        <end position="153"/>
    </location>
</feature>
<feature type="transmembrane region" description="Helical" evidence="8">
    <location>
        <begin position="199"/>
        <end position="220"/>
    </location>
</feature>
<dbReference type="Pfam" id="PF00474">
    <property type="entry name" value="SSF"/>
    <property type="match status" value="1"/>
</dbReference>
<dbReference type="PANTHER" id="PTHR46154:SF4">
    <property type="entry name" value="UREA ACTIVE TRANSPORTER"/>
    <property type="match status" value="1"/>
</dbReference>
<gene>
    <name evidence="9" type="ORF">SI65_05249</name>
</gene>
<accession>A0A1E3BCE0</accession>
<feature type="transmembrane region" description="Helical" evidence="8">
    <location>
        <begin position="345"/>
        <end position="366"/>
    </location>
</feature>
<dbReference type="STRING" id="573508.A0A1E3BCE0"/>
<evidence type="ECO:0000256" key="8">
    <source>
        <dbReference type="SAM" id="Phobius"/>
    </source>
</evidence>
<protein>
    <recommendedName>
        <fullName evidence="11">Urea active transporter 1</fullName>
    </recommendedName>
</protein>
<organism evidence="9 10">
    <name type="scientific">Aspergillus cristatus</name>
    <name type="common">Chinese Fuzhuan brick tea-fermentation fungus</name>
    <name type="synonym">Eurotium cristatum</name>
    <dbReference type="NCBI Taxonomy" id="573508"/>
    <lineage>
        <taxon>Eukaryota</taxon>
        <taxon>Fungi</taxon>
        <taxon>Dikarya</taxon>
        <taxon>Ascomycota</taxon>
        <taxon>Pezizomycotina</taxon>
        <taxon>Eurotiomycetes</taxon>
        <taxon>Eurotiomycetidae</taxon>
        <taxon>Eurotiales</taxon>
        <taxon>Aspergillaceae</taxon>
        <taxon>Aspergillus</taxon>
        <taxon>Aspergillus subgen. Aspergillus</taxon>
    </lineage>
</organism>
<dbReference type="InterPro" id="IPR031155">
    <property type="entry name" value="DUR"/>
</dbReference>
<dbReference type="OrthoDB" id="6132759at2759"/>
<feature type="transmembrane region" description="Helical" evidence="8">
    <location>
        <begin position="565"/>
        <end position="586"/>
    </location>
</feature>
<dbReference type="PANTHER" id="PTHR46154">
    <property type="match status" value="1"/>
</dbReference>
<dbReference type="VEuPathDB" id="FungiDB:SI65_05249"/>
<evidence type="ECO:0000313" key="9">
    <source>
        <dbReference type="EMBL" id="ODM18632.1"/>
    </source>
</evidence>
<name>A0A1E3BCE0_ASPCR</name>
<feature type="transmembrane region" description="Helical" evidence="8">
    <location>
        <begin position="495"/>
        <end position="516"/>
    </location>
</feature>
<dbReference type="InterPro" id="IPR001734">
    <property type="entry name" value="Na/solute_symporter"/>
</dbReference>
<feature type="transmembrane region" description="Helical" evidence="8">
    <location>
        <begin position="428"/>
        <end position="449"/>
    </location>
</feature>
<evidence type="ECO:0000256" key="1">
    <source>
        <dbReference type="ARBA" id="ARBA00004141"/>
    </source>
</evidence>
<feature type="transmembrane region" description="Helical" evidence="8">
    <location>
        <begin position="165"/>
        <end position="187"/>
    </location>
</feature>
<dbReference type="PROSITE" id="PS50283">
    <property type="entry name" value="NA_SOLUT_SYMP_3"/>
    <property type="match status" value="1"/>
</dbReference>
<evidence type="ECO:0000256" key="2">
    <source>
        <dbReference type="ARBA" id="ARBA00006434"/>
    </source>
</evidence>
<dbReference type="CDD" id="cd11476">
    <property type="entry name" value="SLC5sbd_DUR3"/>
    <property type="match status" value="1"/>
</dbReference>
<comment type="caution">
    <text evidence="9">The sequence shown here is derived from an EMBL/GenBank/DDBJ whole genome shotgun (WGS) entry which is preliminary data.</text>
</comment>
<feature type="transmembrane region" description="Helical" evidence="8">
    <location>
        <begin position="57"/>
        <end position="78"/>
    </location>
</feature>
<feature type="transmembrane region" description="Helical" evidence="8">
    <location>
        <begin position="598"/>
        <end position="620"/>
    </location>
</feature>
<dbReference type="GO" id="GO:0005886">
    <property type="term" value="C:plasma membrane"/>
    <property type="evidence" value="ECO:0007669"/>
    <property type="project" value="TreeGrafter"/>
</dbReference>
<feature type="transmembrane region" description="Helical" evidence="8">
    <location>
        <begin position="256"/>
        <end position="276"/>
    </location>
</feature>
<feature type="transmembrane region" description="Helical" evidence="8">
    <location>
        <begin position="456"/>
        <end position="475"/>
    </location>
</feature>
<evidence type="ECO:0000256" key="4">
    <source>
        <dbReference type="ARBA" id="ARBA00022692"/>
    </source>
</evidence>
<dbReference type="Proteomes" id="UP000094569">
    <property type="component" value="Unassembled WGS sequence"/>
</dbReference>
<evidence type="ECO:0000256" key="6">
    <source>
        <dbReference type="ARBA" id="ARBA00023136"/>
    </source>
</evidence>
<keyword evidence="10" id="KW-1185">Reference proteome</keyword>
<feature type="transmembrane region" description="Helical" evidence="8">
    <location>
        <begin position="288"/>
        <end position="315"/>
    </location>
</feature>
<proteinExistence type="inferred from homology"/>
<keyword evidence="3" id="KW-0813">Transport</keyword>
<reference evidence="9 10" key="1">
    <citation type="journal article" date="2016" name="BMC Genomics">
        <title>Comparative genomic and transcriptomic analyses of the Fuzhuan brick tea-fermentation fungus Aspergillus cristatus.</title>
        <authorList>
            <person name="Ge Y."/>
            <person name="Wang Y."/>
            <person name="Liu Y."/>
            <person name="Tan Y."/>
            <person name="Ren X."/>
            <person name="Zhang X."/>
            <person name="Hyde K.D."/>
            <person name="Liu Y."/>
            <person name="Liu Z."/>
        </authorList>
    </citation>
    <scope>NUCLEOTIDE SEQUENCE [LARGE SCALE GENOMIC DNA]</scope>
    <source>
        <strain evidence="9 10">GZAAS20.1005</strain>
    </source>
</reference>
<evidence type="ECO:0000256" key="5">
    <source>
        <dbReference type="ARBA" id="ARBA00022989"/>
    </source>
</evidence>
<comment type="similarity">
    <text evidence="2 7">Belongs to the sodium:solute symporter (SSF) (TC 2.A.21) family.</text>
</comment>
<sequence length="668" mass="71740">MSVNVPVLDQGVGYGLIVGFGAFFAISMTSLSLLLARYKSQIQTSEMLMTANHSLKVGLIASAVVSSWTLAATLLSSTTEAYQYGVSGPFWYGAGCTIQIFLFAIAAIELKRKAPQAHTFLEVVRTRYGYFGHIVLMCYSLFFQIFTSVNLLVGGSAIFTTMTGMSSEAACFLVPAFIMTYTIFGGIKAAFLTDWLNTVVIYVIMLASLFAAYVSSSGIIGSPERLYELLQEAATLHPVAGNEDGSYVSMKSDNGGYTGLVFIGAGFAAAVDSQLFQKAIAADPSATLSGYILGGLCWFTIPFVTATTFGLTAAATEHLPSFPTYPSRMTSQEVSSGMAMPFGAMALWGKGGAVAILISVLMAVTANMASETIANSALVTYDIYKAYIKPTATGKQLVRVSHITIIAFDLIVPCIAIGLIHAGFNVDWLLKAIGIFVDSAIIPMACTILWRKQSRLAVVGAPLISSAAAITAWLLTAYTHYGAVTIATTSETFPLVAGNMMSLCGPMVVTPVLTYLRPDDFDWGVLKQLKSDRGVGETSGVVHEPGVVEDDKAIDTRLKKSRNKACALAAFLCLSFLILWPIPMYGTGYVFSWGFFKGWIVVVFIWAFFAAITITCLPIFESRGDIVDFVKYMLGMKRPIAVSVAEGHDPDVDEGNTTFVAVEEKSRT</sequence>
<keyword evidence="5 8" id="KW-1133">Transmembrane helix</keyword>
<evidence type="ECO:0000313" key="10">
    <source>
        <dbReference type="Proteomes" id="UP000094569"/>
    </source>
</evidence>
<evidence type="ECO:0000256" key="7">
    <source>
        <dbReference type="RuleBase" id="RU362091"/>
    </source>
</evidence>
<feature type="transmembrane region" description="Helical" evidence="8">
    <location>
        <begin position="403"/>
        <end position="422"/>
    </location>
</feature>
<comment type="subcellular location">
    <subcellularLocation>
        <location evidence="1">Membrane</location>
        <topology evidence="1">Multi-pass membrane protein</topology>
    </subcellularLocation>
</comment>
<feature type="transmembrane region" description="Helical" evidence="8">
    <location>
        <begin position="12"/>
        <end position="36"/>
    </location>
</feature>
<dbReference type="Gene3D" id="1.20.1730.10">
    <property type="entry name" value="Sodium/glucose cotransporter"/>
    <property type="match status" value="1"/>
</dbReference>
<evidence type="ECO:0008006" key="11">
    <source>
        <dbReference type="Google" id="ProtNLM"/>
    </source>
</evidence>
<feature type="transmembrane region" description="Helical" evidence="8">
    <location>
        <begin position="90"/>
        <end position="110"/>
    </location>
</feature>
<keyword evidence="6 8" id="KW-0472">Membrane</keyword>